<accession>A0A521D8T6</accession>
<dbReference type="Pfam" id="PF00291">
    <property type="entry name" value="PALP"/>
    <property type="match status" value="1"/>
</dbReference>
<dbReference type="InterPro" id="IPR036052">
    <property type="entry name" value="TrpB-like_PALP_sf"/>
</dbReference>
<protein>
    <submittedName>
        <fullName evidence="5">Threonine dehydratase</fullName>
    </submittedName>
</protein>
<evidence type="ECO:0000313" key="6">
    <source>
        <dbReference type="Proteomes" id="UP000317557"/>
    </source>
</evidence>
<keyword evidence="2" id="KW-0663">Pyridoxal phosphate</keyword>
<evidence type="ECO:0000313" key="5">
    <source>
        <dbReference type="EMBL" id="SMO68103.1"/>
    </source>
</evidence>
<keyword evidence="6" id="KW-1185">Reference proteome</keyword>
<dbReference type="GO" id="GO:0004794">
    <property type="term" value="F:threonine deaminase activity"/>
    <property type="evidence" value="ECO:0007669"/>
    <property type="project" value="TreeGrafter"/>
</dbReference>
<keyword evidence="3" id="KW-0456">Lyase</keyword>
<dbReference type="GO" id="GO:0006567">
    <property type="term" value="P:L-threonine catabolic process"/>
    <property type="evidence" value="ECO:0007669"/>
    <property type="project" value="TreeGrafter"/>
</dbReference>
<evidence type="ECO:0000256" key="2">
    <source>
        <dbReference type="ARBA" id="ARBA00022898"/>
    </source>
</evidence>
<dbReference type="PANTHER" id="PTHR48078:SF17">
    <property type="entry name" value="THREONINE DEHYDRATASE"/>
    <property type="match status" value="1"/>
</dbReference>
<evidence type="ECO:0000256" key="1">
    <source>
        <dbReference type="ARBA" id="ARBA00001933"/>
    </source>
</evidence>
<dbReference type="AlphaFoldDB" id="A0A521D8T6"/>
<dbReference type="InterPro" id="IPR001926">
    <property type="entry name" value="TrpB-like_PALP"/>
</dbReference>
<dbReference type="RefSeq" id="WP_142454448.1">
    <property type="nucleotide sequence ID" value="NZ_FXTP01000007.1"/>
</dbReference>
<dbReference type="PANTHER" id="PTHR48078">
    <property type="entry name" value="THREONINE DEHYDRATASE, MITOCHONDRIAL-RELATED"/>
    <property type="match status" value="1"/>
</dbReference>
<dbReference type="Proteomes" id="UP000317557">
    <property type="component" value="Unassembled WGS sequence"/>
</dbReference>
<dbReference type="EMBL" id="FXTP01000007">
    <property type="protein sequence ID" value="SMO68103.1"/>
    <property type="molecule type" value="Genomic_DNA"/>
</dbReference>
<feature type="domain" description="Tryptophan synthase beta chain-like PALP" evidence="4">
    <location>
        <begin position="29"/>
        <end position="306"/>
    </location>
</feature>
<reference evidence="5 6" key="1">
    <citation type="submission" date="2017-05" db="EMBL/GenBank/DDBJ databases">
        <authorList>
            <person name="Varghese N."/>
            <person name="Submissions S."/>
        </authorList>
    </citation>
    <scope>NUCLEOTIDE SEQUENCE [LARGE SCALE GENOMIC DNA]</scope>
    <source>
        <strain evidence="5 6">DSM 21985</strain>
    </source>
</reference>
<dbReference type="SUPFAM" id="SSF53686">
    <property type="entry name" value="Tryptophan synthase beta subunit-like PLP-dependent enzymes"/>
    <property type="match status" value="1"/>
</dbReference>
<dbReference type="Gene3D" id="3.40.50.1100">
    <property type="match status" value="2"/>
</dbReference>
<evidence type="ECO:0000256" key="3">
    <source>
        <dbReference type="ARBA" id="ARBA00023239"/>
    </source>
</evidence>
<sequence>MNLSKHRLALKNIEQSVSLIDNVFLNSPQYVSKSLGKLFDTNLTIKLETANPIRCFKGRGAEVLVSKSTDYKHLVCASAGNFGQAMAYSCQKRGINVTVHASTSINPFKLEMMKLLGAKVELSGNDFDTAKLAAKEHAKAINGKFVEDTMAVETLEGAGTIGLELLNLPYKIDVLLIALGDGAMFTGISRVMKAYSPDTKLIAIQSAGAPALIESIRKNKYISYDTTNTIADGIAVRLPMEQALEDLKHLVDDTVLVKDESIKKGMKLIHEHLGIVAEPSAAIGIAALTEAKVECKGKNVVTIICGGNTTEEMFEEYTKSVA</sequence>
<dbReference type="OrthoDB" id="9811476at2"/>
<gene>
    <name evidence="5" type="ORF">SAMN06265219_107217</name>
</gene>
<proteinExistence type="predicted"/>
<organism evidence="5 6">
    <name type="scientific">Gracilimonas mengyeensis</name>
    <dbReference type="NCBI Taxonomy" id="1302730"/>
    <lineage>
        <taxon>Bacteria</taxon>
        <taxon>Pseudomonadati</taxon>
        <taxon>Balneolota</taxon>
        <taxon>Balneolia</taxon>
        <taxon>Balneolales</taxon>
        <taxon>Balneolaceae</taxon>
        <taxon>Gracilimonas</taxon>
    </lineage>
</organism>
<dbReference type="InterPro" id="IPR050147">
    <property type="entry name" value="Ser/Thr_Dehydratase"/>
</dbReference>
<dbReference type="GO" id="GO:0006565">
    <property type="term" value="P:L-serine catabolic process"/>
    <property type="evidence" value="ECO:0007669"/>
    <property type="project" value="TreeGrafter"/>
</dbReference>
<name>A0A521D8T6_9BACT</name>
<dbReference type="GO" id="GO:0003941">
    <property type="term" value="F:L-serine ammonia-lyase activity"/>
    <property type="evidence" value="ECO:0007669"/>
    <property type="project" value="TreeGrafter"/>
</dbReference>
<comment type="cofactor">
    <cofactor evidence="1">
        <name>pyridoxal 5'-phosphate</name>
        <dbReference type="ChEBI" id="CHEBI:597326"/>
    </cofactor>
</comment>
<dbReference type="GO" id="GO:0009097">
    <property type="term" value="P:isoleucine biosynthetic process"/>
    <property type="evidence" value="ECO:0007669"/>
    <property type="project" value="TreeGrafter"/>
</dbReference>
<evidence type="ECO:0000259" key="4">
    <source>
        <dbReference type="Pfam" id="PF00291"/>
    </source>
</evidence>